<dbReference type="InterPro" id="IPR008981">
    <property type="entry name" value="FMuLV_rcpt-bd"/>
</dbReference>
<dbReference type="SUPFAM" id="SSF49830">
    <property type="entry name" value="ENV polyprotein, receptor-binding domain"/>
    <property type="match status" value="1"/>
</dbReference>
<dbReference type="PANTHER" id="PTHR10424">
    <property type="entry name" value="VIRAL ENVELOPE PROTEIN"/>
    <property type="match status" value="1"/>
</dbReference>
<dbReference type="SUPFAM" id="SSF58069">
    <property type="entry name" value="Virus ectodomain"/>
    <property type="match status" value="1"/>
</dbReference>
<keyword evidence="3" id="KW-0732">Signal</keyword>
<keyword evidence="2" id="KW-0812">Transmembrane</keyword>
<feature type="transmembrane region" description="Helical" evidence="2">
    <location>
        <begin position="556"/>
        <end position="582"/>
    </location>
</feature>
<dbReference type="InParanoid" id="M3Z7P7"/>
<dbReference type="GeneTree" id="ENSGT00690000102286"/>
<dbReference type="AlphaFoldDB" id="M3Z7P7"/>
<protein>
    <recommendedName>
        <fullName evidence="5">Envelope polyprotein</fullName>
    </recommendedName>
</protein>
<evidence type="ECO:0000256" key="2">
    <source>
        <dbReference type="SAM" id="Phobius"/>
    </source>
</evidence>
<dbReference type="Ensembl" id="ENSMPUT00000019890.1">
    <property type="protein sequence ID" value="ENSMPUP00000019610.1"/>
    <property type="gene ID" value="ENSMPUG00000019738.1"/>
</dbReference>
<evidence type="ECO:0008006" key="5">
    <source>
        <dbReference type="Google" id="ProtNLM"/>
    </source>
</evidence>
<reference evidence="4" key="1">
    <citation type="submission" date="2024-06" db="UniProtKB">
        <authorList>
            <consortium name="Ensembl"/>
        </authorList>
    </citation>
    <scope>IDENTIFICATION</scope>
</reference>
<dbReference type="EMBL" id="AEYP01026995">
    <property type="status" value="NOT_ANNOTATED_CDS"/>
    <property type="molecule type" value="Genomic_DNA"/>
</dbReference>
<organism evidence="4">
    <name type="scientific">Mustela putorius furo</name>
    <name type="common">European domestic ferret</name>
    <name type="synonym">Mustela furo</name>
    <dbReference type="NCBI Taxonomy" id="9669"/>
    <lineage>
        <taxon>Eukaryota</taxon>
        <taxon>Metazoa</taxon>
        <taxon>Chordata</taxon>
        <taxon>Craniata</taxon>
        <taxon>Vertebrata</taxon>
        <taxon>Euteleostomi</taxon>
        <taxon>Mammalia</taxon>
        <taxon>Eutheria</taxon>
        <taxon>Laurasiatheria</taxon>
        <taxon>Carnivora</taxon>
        <taxon>Caniformia</taxon>
        <taxon>Musteloidea</taxon>
        <taxon>Mustelidae</taxon>
        <taxon>Mustelinae</taxon>
        <taxon>Mustela</taxon>
    </lineage>
</organism>
<accession>M3Z7P7</accession>
<feature type="region of interest" description="Disordered" evidence="1">
    <location>
        <begin position="211"/>
        <end position="231"/>
    </location>
</feature>
<dbReference type="Pfam" id="PF00429">
    <property type="entry name" value="TLV_coat"/>
    <property type="match status" value="1"/>
</dbReference>
<dbReference type="InterPro" id="IPR018154">
    <property type="entry name" value="TLV/ENV_coat_polyprotein"/>
</dbReference>
<keyword evidence="2" id="KW-0472">Membrane</keyword>
<dbReference type="HOGENOM" id="CLU_032644_2_0_1"/>
<dbReference type="OMA" id="VFANTTW"/>
<keyword evidence="2" id="KW-1133">Transmembrane helix</keyword>
<dbReference type="CDD" id="cd09851">
    <property type="entry name" value="HTLV-1-like_HR1-HR2"/>
    <property type="match status" value="1"/>
</dbReference>
<dbReference type="STRING" id="9669.ENSMPUP00000019610"/>
<dbReference type="Gene3D" id="1.10.287.210">
    <property type="match status" value="1"/>
</dbReference>
<proteinExistence type="predicted"/>
<name>M3Z7P7_MUSPF</name>
<dbReference type="PANTHER" id="PTHR10424:SF82">
    <property type="entry name" value="ENVELOPE GLYCOPROTEIN-RELATED"/>
    <property type="match status" value="1"/>
</dbReference>
<evidence type="ECO:0000313" key="4">
    <source>
        <dbReference type="Ensembl" id="ENSMPUP00000019610.1"/>
    </source>
</evidence>
<dbReference type="eggNOG" id="ENOG502SD08">
    <property type="taxonomic scope" value="Eukaryota"/>
</dbReference>
<dbReference type="Gene3D" id="3.90.310.10">
    <property type="entry name" value="ENV polyprotein, receptor-binding domain"/>
    <property type="match status" value="1"/>
</dbReference>
<evidence type="ECO:0000256" key="3">
    <source>
        <dbReference type="SAM" id="SignalP"/>
    </source>
</evidence>
<evidence type="ECO:0000256" key="1">
    <source>
        <dbReference type="SAM" id="MobiDB-lite"/>
    </source>
</evidence>
<sequence>MMKWLLILTLFITWRKTHTGTNPHQPYKQTWILTDGQTGKTLNETTSTAPLNTWWPDLYFDLRELFGLMRGKEHNYSIRQRRALIDTAQGRAQGFWACPGNLKHNWRTCGGLESVFCKSWSCVTSNDGPRKWAVGNRDLVNFTFRDPDNRVPQVRIQFNQEQAKREKSWVSGVTWGFQLDTGRLFWAGPYPSGLLTIKLVIHEAQKDTVPVGPNRILAPPTHTKNPGSRDISKRTVRTQNIITPIISPAPATQAAKDPLWNLMRAMYKTLNDTSPSLTASCWLCYDIKPPFYEAIGLNATYTGMANTTPSQCPWEYNKIGLTLQHVRGEGTCVGKVPQDKQSLCAAVHSTPSQEDNIRWLTPDGNGWWVCSKTGLTPCLSTLILNATKEFCVLVTVMPRITYHPEESMYSHWDQGLSLKSKREPFTTFTIATLFSLGVAGAGTGIASLVAHQAGMSSLRAAVGEDIERIETSISHLEKSLTSLSEVVLQNRRGLDLLFLQQEGLCAALGEECCFYADHSGVVKESMAKVREGLAKRKREREAQENWFEAWFSKSPWLFTLVSTLVGPLILLVLILTFGSCILNKLINFVKDRVNTAQLLALRQQNEKWPTPEGPHDCPANEQDSSL</sequence>
<feature type="chain" id="PRO_5004045877" description="Envelope polyprotein" evidence="3">
    <location>
        <begin position="20"/>
        <end position="626"/>
    </location>
</feature>
<feature type="signal peptide" evidence="3">
    <location>
        <begin position="1"/>
        <end position="19"/>
    </location>
</feature>
<feature type="region of interest" description="Disordered" evidence="1">
    <location>
        <begin position="607"/>
        <end position="626"/>
    </location>
</feature>